<accession>A0A1I3Z8E8</accession>
<feature type="signal peptide" evidence="1">
    <location>
        <begin position="1"/>
        <end position="25"/>
    </location>
</feature>
<evidence type="ECO:0008006" key="4">
    <source>
        <dbReference type="Google" id="ProtNLM"/>
    </source>
</evidence>
<keyword evidence="3" id="KW-1185">Reference proteome</keyword>
<evidence type="ECO:0000256" key="1">
    <source>
        <dbReference type="SAM" id="SignalP"/>
    </source>
</evidence>
<keyword evidence="1" id="KW-0732">Signal</keyword>
<name>A0A1I3Z8E8_9HYPH</name>
<dbReference type="Proteomes" id="UP000323300">
    <property type="component" value="Unassembled WGS sequence"/>
</dbReference>
<evidence type="ECO:0000313" key="3">
    <source>
        <dbReference type="Proteomes" id="UP000323300"/>
    </source>
</evidence>
<dbReference type="AlphaFoldDB" id="A0A1I3Z8E8"/>
<gene>
    <name evidence="2" type="ORF">SAMN04488498_1063</name>
</gene>
<feature type="chain" id="PRO_5009302457" description="Secreted protein" evidence="1">
    <location>
        <begin position="26"/>
        <end position="69"/>
    </location>
</feature>
<sequence length="69" mass="7161">MPHGWKLIVLLSAIAIALLGRVALAQVPPHAPGTICFTPTFWCWANPPGPPGAPCGCLSPNGYVRGELG</sequence>
<dbReference type="EMBL" id="FOSL01000006">
    <property type="protein sequence ID" value="SFK40160.1"/>
    <property type="molecule type" value="Genomic_DNA"/>
</dbReference>
<reference evidence="2 3" key="1">
    <citation type="submission" date="2016-10" db="EMBL/GenBank/DDBJ databases">
        <authorList>
            <person name="Varghese N."/>
            <person name="Submissions S."/>
        </authorList>
    </citation>
    <scope>NUCLEOTIDE SEQUENCE [LARGE SCALE GENOMIC DNA]</scope>
    <source>
        <strain evidence="2 3">DSM 21822</strain>
    </source>
</reference>
<proteinExistence type="predicted"/>
<evidence type="ECO:0000313" key="2">
    <source>
        <dbReference type="EMBL" id="SFK40160.1"/>
    </source>
</evidence>
<protein>
    <recommendedName>
        <fullName evidence="4">Secreted protein</fullName>
    </recommendedName>
</protein>
<organism evidence="2 3">
    <name type="scientific">Neomesorhizobium albiziae</name>
    <dbReference type="NCBI Taxonomy" id="335020"/>
    <lineage>
        <taxon>Bacteria</taxon>
        <taxon>Pseudomonadati</taxon>
        <taxon>Pseudomonadota</taxon>
        <taxon>Alphaproteobacteria</taxon>
        <taxon>Hyphomicrobiales</taxon>
        <taxon>Phyllobacteriaceae</taxon>
        <taxon>Neomesorhizobium</taxon>
    </lineage>
</organism>